<dbReference type="GO" id="GO:0000030">
    <property type="term" value="F:mannosyltransferase activity"/>
    <property type="evidence" value="ECO:0007669"/>
    <property type="project" value="InterPro"/>
</dbReference>
<keyword evidence="5 7" id="KW-1133">Transmembrane helix</keyword>
<evidence type="ECO:0000256" key="3">
    <source>
        <dbReference type="ARBA" id="ARBA00022679"/>
    </source>
</evidence>
<dbReference type="GO" id="GO:0016020">
    <property type="term" value="C:membrane"/>
    <property type="evidence" value="ECO:0007669"/>
    <property type="project" value="InterPro"/>
</dbReference>
<protein>
    <submittedName>
        <fullName evidence="9">Uncharacterized protein (TIGR03663 family)</fullName>
    </submittedName>
</protein>
<accession>A0A7W7Y7P0</accession>
<evidence type="ECO:0000256" key="1">
    <source>
        <dbReference type="ARBA" id="ARBA00004127"/>
    </source>
</evidence>
<feature type="transmembrane region" description="Helical" evidence="7">
    <location>
        <begin position="188"/>
        <end position="207"/>
    </location>
</feature>
<dbReference type="EMBL" id="JACHIG010000001">
    <property type="protein sequence ID" value="MBB5031121.1"/>
    <property type="molecule type" value="Genomic_DNA"/>
</dbReference>
<keyword evidence="3" id="KW-0808">Transferase</keyword>
<evidence type="ECO:0000313" key="10">
    <source>
        <dbReference type="Proteomes" id="UP000590740"/>
    </source>
</evidence>
<comment type="caution">
    <text evidence="9">The sequence shown here is derived from an EMBL/GenBank/DDBJ whole genome shotgun (WGS) entry which is preliminary data.</text>
</comment>
<dbReference type="AlphaFoldDB" id="A0A7W7Y7P0"/>
<feature type="domain" description="ArnT-like N-terminal" evidence="8">
    <location>
        <begin position="91"/>
        <end position="193"/>
    </location>
</feature>
<keyword evidence="10" id="KW-1185">Reference proteome</keyword>
<evidence type="ECO:0000256" key="4">
    <source>
        <dbReference type="ARBA" id="ARBA00022692"/>
    </source>
</evidence>
<comment type="subcellular location">
    <subcellularLocation>
        <location evidence="1">Endomembrane system</location>
        <topology evidence="1">Multi-pass membrane protein</topology>
    </subcellularLocation>
</comment>
<dbReference type="NCBIfam" id="TIGR03663">
    <property type="entry name" value="flippase activity-associated protein Agl23"/>
    <property type="match status" value="1"/>
</dbReference>
<feature type="transmembrane region" description="Helical" evidence="7">
    <location>
        <begin position="291"/>
        <end position="311"/>
    </location>
</feature>
<feature type="transmembrane region" description="Helical" evidence="7">
    <location>
        <begin position="12"/>
        <end position="31"/>
    </location>
</feature>
<organism evidence="9 10">
    <name type="scientific">Prosthecobacter vanneervenii</name>
    <dbReference type="NCBI Taxonomy" id="48466"/>
    <lineage>
        <taxon>Bacteria</taxon>
        <taxon>Pseudomonadati</taxon>
        <taxon>Verrucomicrobiota</taxon>
        <taxon>Verrucomicrobiia</taxon>
        <taxon>Verrucomicrobiales</taxon>
        <taxon>Verrucomicrobiaceae</taxon>
        <taxon>Prosthecobacter</taxon>
    </lineage>
</organism>
<feature type="transmembrane region" description="Helical" evidence="7">
    <location>
        <begin position="228"/>
        <end position="247"/>
    </location>
</feature>
<evidence type="ECO:0000313" key="9">
    <source>
        <dbReference type="EMBL" id="MBB5031121.1"/>
    </source>
</evidence>
<reference evidence="9 10" key="1">
    <citation type="submission" date="2020-08" db="EMBL/GenBank/DDBJ databases">
        <title>Genomic Encyclopedia of Type Strains, Phase IV (KMG-IV): sequencing the most valuable type-strain genomes for metagenomic binning, comparative biology and taxonomic classification.</title>
        <authorList>
            <person name="Goeker M."/>
        </authorList>
    </citation>
    <scope>NUCLEOTIDE SEQUENCE [LARGE SCALE GENOMIC DNA]</scope>
    <source>
        <strain evidence="9 10">DSM 12252</strain>
    </source>
</reference>
<dbReference type="PANTHER" id="PTHR41710">
    <property type="entry name" value="GLYCOSYL TRANSFERASE, FAMILY 39"/>
    <property type="match status" value="1"/>
</dbReference>
<proteinExistence type="predicted"/>
<dbReference type="RefSeq" id="WP_184338063.1">
    <property type="nucleotide sequence ID" value="NZ_JACHIG010000001.1"/>
</dbReference>
<dbReference type="InterPro" id="IPR003342">
    <property type="entry name" value="ArnT-like_N"/>
</dbReference>
<dbReference type="Proteomes" id="UP000590740">
    <property type="component" value="Unassembled WGS sequence"/>
</dbReference>
<evidence type="ECO:0000256" key="2">
    <source>
        <dbReference type="ARBA" id="ARBA00022676"/>
    </source>
</evidence>
<evidence type="ECO:0000256" key="7">
    <source>
        <dbReference type="SAM" id="Phobius"/>
    </source>
</evidence>
<feature type="transmembrane region" description="Helical" evidence="7">
    <location>
        <begin position="323"/>
        <end position="343"/>
    </location>
</feature>
<dbReference type="PANTHER" id="PTHR41710:SF2">
    <property type="entry name" value="GLYCOSYL TRANSFERASE FAMILY 39_83 DOMAIN-CONTAINING PROTEIN"/>
    <property type="match status" value="1"/>
</dbReference>
<dbReference type="InterPro" id="IPR019962">
    <property type="entry name" value="CHP03663"/>
</dbReference>
<dbReference type="GO" id="GO:0012505">
    <property type="term" value="C:endomembrane system"/>
    <property type="evidence" value="ECO:0007669"/>
    <property type="project" value="UniProtKB-SubCell"/>
</dbReference>
<evidence type="ECO:0000259" key="8">
    <source>
        <dbReference type="Pfam" id="PF02366"/>
    </source>
</evidence>
<feature type="transmembrane region" description="Helical" evidence="7">
    <location>
        <begin position="378"/>
        <end position="403"/>
    </location>
</feature>
<feature type="transmembrane region" description="Helical" evidence="7">
    <location>
        <begin position="97"/>
        <end position="117"/>
    </location>
</feature>
<sequence length="534" mass="59197">MPPSSKKQPLGPIGLIIFAVISLAVGAYYRLPSLGDRPMHTDEAILAMKSAEYQATGHFQYDPKDFHGPGLHYITRVWGWLAGWGDSSTWTEAQLRMVPVMCGLGLILATLLLRHALGRAAAGYAMLLMSISPMMVYYSRYFIMEVPLVLLITLSIAALWHYSQGSGRWWLVLAGVCLGLQHATKETFVLNVAAALAGFAATKLLVGDFAPRRSGFDSGPGKRRALRPWLWVIIPAVLTSVALYSGGFKDWVAVKDSALTYLNYLKRAEGSGHEKPWYYYLTLIFWRKDGLVWSEAMIGGLGIVGMLYAFLGNHSKQPARQAFLVFLSVYTLALFAIYSFLAYKTPWSILSAQHALTLLAGVGAAAISSALSGSFSRVVFRIAFGLGLYNLVAQTNLAIHLYAADSRNPYVYSHTSSNLLRLLPVIRELQKTAPDGAFDVLVVNRDAGWPLPWYLRDIKSVHYTNAVPDKIDARVIIAEPEMKTALEAKFDGTPYTTLDLYGLRPGVMLNLWVEQTLWERNTLRKQQQKEAPAP</sequence>
<keyword evidence="4 7" id="KW-0812">Transmembrane</keyword>
<feature type="transmembrane region" description="Helical" evidence="7">
    <location>
        <begin position="138"/>
        <end position="162"/>
    </location>
</feature>
<gene>
    <name evidence="9" type="ORF">HNQ65_000675</name>
</gene>
<evidence type="ECO:0000256" key="5">
    <source>
        <dbReference type="ARBA" id="ARBA00022989"/>
    </source>
</evidence>
<keyword evidence="6 7" id="KW-0472">Membrane</keyword>
<dbReference type="Pfam" id="PF02366">
    <property type="entry name" value="PMT"/>
    <property type="match status" value="1"/>
</dbReference>
<dbReference type="GO" id="GO:0006493">
    <property type="term" value="P:protein O-linked glycosylation"/>
    <property type="evidence" value="ECO:0007669"/>
    <property type="project" value="InterPro"/>
</dbReference>
<evidence type="ECO:0000256" key="6">
    <source>
        <dbReference type="ARBA" id="ARBA00023136"/>
    </source>
</evidence>
<feature type="transmembrane region" description="Helical" evidence="7">
    <location>
        <begin position="349"/>
        <end position="371"/>
    </location>
</feature>
<name>A0A7W7Y7P0_9BACT</name>
<keyword evidence="2" id="KW-0328">Glycosyltransferase</keyword>